<evidence type="ECO:0000256" key="3">
    <source>
        <dbReference type="ARBA" id="ARBA00022692"/>
    </source>
</evidence>
<dbReference type="EMBL" id="VFWZ01000003">
    <property type="protein sequence ID" value="TPN85994.1"/>
    <property type="molecule type" value="Genomic_DNA"/>
</dbReference>
<evidence type="ECO:0000313" key="7">
    <source>
        <dbReference type="EMBL" id="TPN85994.1"/>
    </source>
</evidence>
<feature type="transmembrane region" description="Helical" evidence="6">
    <location>
        <begin position="149"/>
        <end position="171"/>
    </location>
</feature>
<evidence type="ECO:0000256" key="4">
    <source>
        <dbReference type="ARBA" id="ARBA00022989"/>
    </source>
</evidence>
<evidence type="ECO:0000313" key="8">
    <source>
        <dbReference type="Proteomes" id="UP000315540"/>
    </source>
</evidence>
<proteinExistence type="predicted"/>
<evidence type="ECO:0000256" key="2">
    <source>
        <dbReference type="ARBA" id="ARBA00022475"/>
    </source>
</evidence>
<gene>
    <name evidence="7" type="ORF">FHK87_12010</name>
</gene>
<dbReference type="AlphaFoldDB" id="A0A504J656"/>
<dbReference type="GO" id="GO:0005886">
    <property type="term" value="C:plasma membrane"/>
    <property type="evidence" value="ECO:0007669"/>
    <property type="project" value="UniProtKB-SubCell"/>
</dbReference>
<evidence type="ECO:0008006" key="9">
    <source>
        <dbReference type="Google" id="ProtNLM"/>
    </source>
</evidence>
<evidence type="ECO:0000256" key="5">
    <source>
        <dbReference type="ARBA" id="ARBA00023136"/>
    </source>
</evidence>
<evidence type="ECO:0000256" key="6">
    <source>
        <dbReference type="SAM" id="Phobius"/>
    </source>
</evidence>
<name>A0A504J656_9FLAO</name>
<dbReference type="GO" id="GO:0006865">
    <property type="term" value="P:amino acid transport"/>
    <property type="evidence" value="ECO:0007669"/>
    <property type="project" value="InterPro"/>
</dbReference>
<reference evidence="7 8" key="1">
    <citation type="submission" date="2019-06" db="EMBL/GenBank/DDBJ databases">
        <authorList>
            <person name="Meng X."/>
        </authorList>
    </citation>
    <scope>NUCLEOTIDE SEQUENCE [LARGE SCALE GENOMIC DNA]</scope>
    <source>
        <strain evidence="7 8">M625</strain>
    </source>
</reference>
<evidence type="ECO:0000256" key="1">
    <source>
        <dbReference type="ARBA" id="ARBA00004651"/>
    </source>
</evidence>
<feature type="transmembrane region" description="Helical" evidence="6">
    <location>
        <begin position="39"/>
        <end position="59"/>
    </location>
</feature>
<comment type="subcellular location">
    <subcellularLocation>
        <location evidence="1">Cell membrane</location>
        <topology evidence="1">Multi-pass membrane protein</topology>
    </subcellularLocation>
</comment>
<keyword evidence="2" id="KW-1003">Cell membrane</keyword>
<keyword evidence="8" id="KW-1185">Reference proteome</keyword>
<feature type="transmembrane region" description="Helical" evidence="6">
    <location>
        <begin position="113"/>
        <end position="137"/>
    </location>
</feature>
<organism evidence="7 8">
    <name type="scientific">Aquimarina algicola</name>
    <dbReference type="NCBI Taxonomy" id="2589995"/>
    <lineage>
        <taxon>Bacteria</taxon>
        <taxon>Pseudomonadati</taxon>
        <taxon>Bacteroidota</taxon>
        <taxon>Flavobacteriia</taxon>
        <taxon>Flavobacteriales</taxon>
        <taxon>Flavobacteriaceae</taxon>
        <taxon>Aquimarina</taxon>
    </lineage>
</organism>
<protein>
    <recommendedName>
        <fullName evidence="9">Lysine transporter LysE</fullName>
    </recommendedName>
</protein>
<dbReference type="Proteomes" id="UP000315540">
    <property type="component" value="Unassembled WGS sequence"/>
</dbReference>
<feature type="transmembrane region" description="Helical" evidence="6">
    <location>
        <begin position="71"/>
        <end position="92"/>
    </location>
</feature>
<dbReference type="Pfam" id="PF01810">
    <property type="entry name" value="LysE"/>
    <property type="match status" value="1"/>
</dbReference>
<keyword evidence="5 6" id="KW-0472">Membrane</keyword>
<dbReference type="OrthoDB" id="1161040at2"/>
<dbReference type="InterPro" id="IPR001123">
    <property type="entry name" value="LeuE-type"/>
</dbReference>
<feature type="transmembrane region" description="Helical" evidence="6">
    <location>
        <begin position="6"/>
        <end position="27"/>
    </location>
</feature>
<dbReference type="RefSeq" id="WP_140593156.1">
    <property type="nucleotide sequence ID" value="NZ_VFWZ01000003.1"/>
</dbReference>
<keyword evidence="3 6" id="KW-0812">Transmembrane</keyword>
<comment type="caution">
    <text evidence="7">The sequence shown here is derived from an EMBL/GenBank/DDBJ whole genome shotgun (WGS) entry which is preliminary data.</text>
</comment>
<keyword evidence="4 6" id="KW-1133">Transmembrane helix</keyword>
<sequence>MILFYLLLGVITAIVGALPLGAVNIAVINSSIKENIKGAAQIALAAGIGEILLALFALHCSIELVDFFEQHIWIQTVFIICFFVAGLYYFFIKSKSAAKNKTIVAKKTSRSKYILGFSLAVLNPPVIIYWILAISMVNKYIFKLTIQNSLISLSLFFLGIYIGKISTLYVYGRWGNKIAKKSSNSTNKLSRLIGVVLVIISIFQSVNVFLS</sequence>
<accession>A0A504J656</accession>
<feature type="transmembrane region" description="Helical" evidence="6">
    <location>
        <begin position="192"/>
        <end position="210"/>
    </location>
</feature>